<name>A0A849I6Z9_9HYPH</name>
<gene>
    <name evidence="3" type="ORF">HJG44_11790</name>
</gene>
<accession>A0A849I6Z9</accession>
<protein>
    <submittedName>
        <fullName evidence="3">Uncharacterized protein</fullName>
    </submittedName>
</protein>
<reference evidence="3 4" key="1">
    <citation type="submission" date="2020-04" db="EMBL/GenBank/DDBJ databases">
        <title>Enterovirga sp. isolate from soil.</title>
        <authorList>
            <person name="Chea S."/>
            <person name="Kim D.-U."/>
        </authorList>
    </citation>
    <scope>NUCLEOTIDE SEQUENCE [LARGE SCALE GENOMIC DNA]</scope>
    <source>
        <strain evidence="3 4">DB1703</strain>
    </source>
</reference>
<evidence type="ECO:0000313" key="4">
    <source>
        <dbReference type="Proteomes" id="UP000564885"/>
    </source>
</evidence>
<evidence type="ECO:0000256" key="1">
    <source>
        <dbReference type="SAM" id="MobiDB-lite"/>
    </source>
</evidence>
<evidence type="ECO:0000313" key="3">
    <source>
        <dbReference type="EMBL" id="NNM73061.1"/>
    </source>
</evidence>
<evidence type="ECO:0000256" key="2">
    <source>
        <dbReference type="SAM" id="SignalP"/>
    </source>
</evidence>
<comment type="caution">
    <text evidence="3">The sequence shown here is derived from an EMBL/GenBank/DDBJ whole genome shotgun (WGS) entry which is preliminary data.</text>
</comment>
<organism evidence="3 4">
    <name type="scientific">Enterovirga aerilata</name>
    <dbReference type="NCBI Taxonomy" id="2730920"/>
    <lineage>
        <taxon>Bacteria</taxon>
        <taxon>Pseudomonadati</taxon>
        <taxon>Pseudomonadota</taxon>
        <taxon>Alphaproteobacteria</taxon>
        <taxon>Hyphomicrobiales</taxon>
        <taxon>Methylobacteriaceae</taxon>
        <taxon>Enterovirga</taxon>
    </lineage>
</organism>
<dbReference type="Proteomes" id="UP000564885">
    <property type="component" value="Unassembled WGS sequence"/>
</dbReference>
<dbReference type="AlphaFoldDB" id="A0A849I6Z9"/>
<dbReference type="RefSeq" id="WP_171218558.1">
    <property type="nucleotide sequence ID" value="NZ_JABEPP010000003.1"/>
</dbReference>
<proteinExistence type="predicted"/>
<sequence>MILRLLPVLGVAALVIPGASAQAGPCTAQIDAAQAAVDARIDAVAGAGRAGTESREARLHRQPTPGSVAQAEGKLGEGAQAERALAALGRAREADRANDASGCEAALAEVRRALQ</sequence>
<feature type="chain" id="PRO_5032625892" evidence="2">
    <location>
        <begin position="24"/>
        <end position="115"/>
    </location>
</feature>
<dbReference type="EMBL" id="JABEPP010000003">
    <property type="protein sequence ID" value="NNM73061.1"/>
    <property type="molecule type" value="Genomic_DNA"/>
</dbReference>
<feature type="signal peptide" evidence="2">
    <location>
        <begin position="1"/>
        <end position="23"/>
    </location>
</feature>
<keyword evidence="2" id="KW-0732">Signal</keyword>
<keyword evidence="4" id="KW-1185">Reference proteome</keyword>
<feature type="region of interest" description="Disordered" evidence="1">
    <location>
        <begin position="50"/>
        <end position="75"/>
    </location>
</feature>